<proteinExistence type="predicted"/>
<evidence type="ECO:0000313" key="2">
    <source>
        <dbReference type="Proteomes" id="UP000798662"/>
    </source>
</evidence>
<evidence type="ECO:0000313" key="1">
    <source>
        <dbReference type="EMBL" id="KAK1858955.1"/>
    </source>
</evidence>
<organism evidence="1 2">
    <name type="scientific">Pyropia yezoensis</name>
    <name type="common">Susabi-nori</name>
    <name type="synonym">Porphyra yezoensis</name>
    <dbReference type="NCBI Taxonomy" id="2788"/>
    <lineage>
        <taxon>Eukaryota</taxon>
        <taxon>Rhodophyta</taxon>
        <taxon>Bangiophyceae</taxon>
        <taxon>Bangiales</taxon>
        <taxon>Bangiaceae</taxon>
        <taxon>Pyropia</taxon>
    </lineage>
</organism>
<accession>A0ACC3BLZ6</accession>
<comment type="caution">
    <text evidence="1">The sequence shown here is derived from an EMBL/GenBank/DDBJ whole genome shotgun (WGS) entry which is preliminary data.</text>
</comment>
<reference evidence="1" key="1">
    <citation type="submission" date="2019-11" db="EMBL/GenBank/DDBJ databases">
        <title>Nori genome reveals adaptations in red seaweeds to the harsh intertidal environment.</title>
        <authorList>
            <person name="Wang D."/>
            <person name="Mao Y."/>
        </authorList>
    </citation>
    <scope>NUCLEOTIDE SEQUENCE</scope>
    <source>
        <tissue evidence="1">Gametophyte</tissue>
    </source>
</reference>
<name>A0ACC3BLZ6_PYRYE</name>
<dbReference type="EMBL" id="CM020618">
    <property type="protein sequence ID" value="KAK1858955.1"/>
    <property type="molecule type" value="Genomic_DNA"/>
</dbReference>
<protein>
    <submittedName>
        <fullName evidence="1">Uncharacterized protein</fullName>
    </submittedName>
</protein>
<dbReference type="Proteomes" id="UP000798662">
    <property type="component" value="Chromosome 1"/>
</dbReference>
<gene>
    <name evidence="1" type="ORF">I4F81_001554</name>
</gene>
<sequence length="78" mass="8180">MAVYTAGPRLLPYLEDIHGLSAGDLGAGSGGRHLIVSVGGSSKSGRPPWGLTPRAPLESRRQLHHAATLNIERSGQAR</sequence>
<keyword evidence="2" id="KW-1185">Reference proteome</keyword>